<geneLocation type="plasmid" evidence="2">
    <name>pRGRH0380</name>
</geneLocation>
<protein>
    <submittedName>
        <fullName evidence="2">Uncharacterized protein</fullName>
    </submittedName>
</protein>
<name>A0A0H5PZ65_9ZZZZ</name>
<proteinExistence type="predicted"/>
<evidence type="ECO:0000313" key="2">
    <source>
        <dbReference type="EMBL" id="CRY94853.1"/>
    </source>
</evidence>
<keyword evidence="2" id="KW-0614">Plasmid</keyword>
<dbReference type="AlphaFoldDB" id="A0A0H5PZ65"/>
<organism evidence="2">
    <name type="scientific">uncultured prokaryote</name>
    <dbReference type="NCBI Taxonomy" id="198431"/>
    <lineage>
        <taxon>unclassified sequences</taxon>
        <taxon>environmental samples</taxon>
    </lineage>
</organism>
<dbReference type="Pfam" id="PF04837">
    <property type="entry name" value="MbeB_N"/>
    <property type="match status" value="1"/>
</dbReference>
<keyword evidence="1" id="KW-1133">Transmembrane helix</keyword>
<sequence>MSKILDMAKTFEQTSKQQADDIESSLKPEFEKHEKAIKKALDSSRQSISDAIQDQQKRIGWLLLKSWGVMLISALLLLVATSGTLWYQGNLIAERQATLEELAKKGGKLILSDRCKDENGKHRFCIRMNVDEGKFGDDYMIPKGY</sequence>
<reference evidence="2" key="2">
    <citation type="submission" date="2015-07" db="EMBL/GenBank/DDBJ databases">
        <title>Plasmids, circular viruses and viroids from rat gut.</title>
        <authorList>
            <person name="Jorgensen T.J."/>
            <person name="Hansen M.A."/>
            <person name="Xu Z."/>
            <person name="Tabak M.A."/>
            <person name="Sorensen S.J."/>
            <person name="Hansen L.H."/>
        </authorList>
    </citation>
    <scope>NUCLEOTIDE SEQUENCE</scope>
    <source>
        <plasmid evidence="2">pRGRH0380</plasmid>
    </source>
</reference>
<reference evidence="2" key="1">
    <citation type="submission" date="2015-06" db="EMBL/GenBank/DDBJ databases">
        <authorList>
            <person name="Joergensen T."/>
        </authorList>
    </citation>
    <scope>NUCLEOTIDE SEQUENCE</scope>
    <source>
        <plasmid evidence="2">pRGRH0380</plasmid>
    </source>
</reference>
<evidence type="ECO:0000256" key="1">
    <source>
        <dbReference type="SAM" id="Phobius"/>
    </source>
</evidence>
<accession>A0A0H5PZ65</accession>
<feature type="transmembrane region" description="Helical" evidence="1">
    <location>
        <begin position="67"/>
        <end position="87"/>
    </location>
</feature>
<keyword evidence="1" id="KW-0472">Membrane</keyword>
<dbReference type="InterPro" id="IPR006922">
    <property type="entry name" value="MbeB-like"/>
</dbReference>
<keyword evidence="1" id="KW-0812">Transmembrane</keyword>
<dbReference type="EMBL" id="LN853036">
    <property type="protein sequence ID" value="CRY94853.1"/>
    <property type="molecule type" value="Genomic_DNA"/>
</dbReference>